<feature type="domain" description="HTH lysR-type" evidence="5">
    <location>
        <begin position="5"/>
        <end position="62"/>
    </location>
</feature>
<proteinExistence type="inferred from homology"/>
<keyword evidence="3" id="KW-0238">DNA-binding</keyword>
<comment type="caution">
    <text evidence="6">The sequence shown here is derived from an EMBL/GenBank/DDBJ whole genome shotgun (WGS) entry which is preliminary data.</text>
</comment>
<comment type="similarity">
    <text evidence="1">Belongs to the LysR transcriptional regulatory family.</text>
</comment>
<dbReference type="GO" id="GO:0003700">
    <property type="term" value="F:DNA-binding transcription factor activity"/>
    <property type="evidence" value="ECO:0007669"/>
    <property type="project" value="InterPro"/>
</dbReference>
<dbReference type="Pfam" id="PF03466">
    <property type="entry name" value="LysR_substrate"/>
    <property type="match status" value="1"/>
</dbReference>
<dbReference type="SUPFAM" id="SSF53850">
    <property type="entry name" value="Periplasmic binding protein-like II"/>
    <property type="match status" value="1"/>
</dbReference>
<dbReference type="AlphaFoldDB" id="A0A225M230"/>
<reference evidence="7" key="1">
    <citation type="submission" date="2017-06" db="EMBL/GenBank/DDBJ databases">
        <title>Herbaspirillum phytohormonus sp. nov., isolated from the root nodule of Robinia pseudoacacia in lead-zinc mine.</title>
        <authorList>
            <person name="Fan M."/>
            <person name="Lin Y."/>
        </authorList>
    </citation>
    <scope>NUCLEOTIDE SEQUENCE [LARGE SCALE GENOMIC DNA]</scope>
    <source>
        <strain evidence="7">SC-089</strain>
    </source>
</reference>
<keyword evidence="2" id="KW-0805">Transcription regulation</keyword>
<dbReference type="PRINTS" id="PR00039">
    <property type="entry name" value="HTHLYSR"/>
</dbReference>
<dbReference type="Gene3D" id="1.10.10.10">
    <property type="entry name" value="Winged helix-like DNA-binding domain superfamily/Winged helix DNA-binding domain"/>
    <property type="match status" value="1"/>
</dbReference>
<accession>A0A225M230</accession>
<organism evidence="6 7">
    <name type="scientific">Candidimonas nitroreducens</name>
    <dbReference type="NCBI Taxonomy" id="683354"/>
    <lineage>
        <taxon>Bacteria</taxon>
        <taxon>Pseudomonadati</taxon>
        <taxon>Pseudomonadota</taxon>
        <taxon>Betaproteobacteria</taxon>
        <taxon>Burkholderiales</taxon>
        <taxon>Alcaligenaceae</taxon>
        <taxon>Candidimonas</taxon>
    </lineage>
</organism>
<dbReference type="GO" id="GO:0005829">
    <property type="term" value="C:cytosol"/>
    <property type="evidence" value="ECO:0007669"/>
    <property type="project" value="TreeGrafter"/>
</dbReference>
<dbReference type="InterPro" id="IPR036388">
    <property type="entry name" value="WH-like_DNA-bd_sf"/>
</dbReference>
<dbReference type="OrthoDB" id="9133980at2"/>
<dbReference type="InterPro" id="IPR036390">
    <property type="entry name" value="WH_DNA-bd_sf"/>
</dbReference>
<dbReference type="SUPFAM" id="SSF46785">
    <property type="entry name" value="Winged helix' DNA-binding domain"/>
    <property type="match status" value="1"/>
</dbReference>
<dbReference type="InterPro" id="IPR005119">
    <property type="entry name" value="LysR_subst-bd"/>
</dbReference>
<sequence>MKNIMRPREMELFAAICRTGSVTQAAASTGLSQPGASAMLKELEARLNTPLFSRRWRRLELTVAGRALLPEVTHALAALDAVDKLAQSVGHRHGQRLILGTVSATGASLLPSALRELQLADPDLAVVVRVGTAADVIEMAIQQRIDLGVVLGSGAHEHLGFEKIAELGLVCVVRPDHAWARRASVSVDDLVATPYIGHSRHLPVGALTSQAVEAAGNIWKPAIEVMQFSVACALTHAGCGPAVLEAATGEYARRLGLVPIPLWTEQTLSLSLVWPLARGMSGGARFVKDALTQAAANLPNTLL</sequence>
<dbReference type="RefSeq" id="WP_088605728.1">
    <property type="nucleotide sequence ID" value="NZ_NJIH01000016.1"/>
</dbReference>
<evidence type="ECO:0000259" key="5">
    <source>
        <dbReference type="PROSITE" id="PS50931"/>
    </source>
</evidence>
<protein>
    <submittedName>
        <fullName evidence="6">LysR family transcriptional regulator</fullName>
    </submittedName>
</protein>
<name>A0A225M230_9BURK</name>
<evidence type="ECO:0000256" key="2">
    <source>
        <dbReference type="ARBA" id="ARBA00023015"/>
    </source>
</evidence>
<dbReference type="InterPro" id="IPR000847">
    <property type="entry name" value="LysR_HTH_N"/>
</dbReference>
<dbReference type="Gene3D" id="3.40.190.10">
    <property type="entry name" value="Periplasmic binding protein-like II"/>
    <property type="match status" value="2"/>
</dbReference>
<keyword evidence="7" id="KW-1185">Reference proteome</keyword>
<evidence type="ECO:0000313" key="7">
    <source>
        <dbReference type="Proteomes" id="UP000214603"/>
    </source>
</evidence>
<evidence type="ECO:0000256" key="4">
    <source>
        <dbReference type="ARBA" id="ARBA00023163"/>
    </source>
</evidence>
<dbReference type="PANTHER" id="PTHR30419">
    <property type="entry name" value="HTH-TYPE TRANSCRIPTIONAL REGULATOR YBHD"/>
    <property type="match status" value="1"/>
</dbReference>
<evidence type="ECO:0000256" key="3">
    <source>
        <dbReference type="ARBA" id="ARBA00023125"/>
    </source>
</evidence>
<dbReference type="InterPro" id="IPR050950">
    <property type="entry name" value="HTH-type_LysR_regulators"/>
</dbReference>
<dbReference type="GO" id="GO:0003677">
    <property type="term" value="F:DNA binding"/>
    <property type="evidence" value="ECO:0007669"/>
    <property type="project" value="UniProtKB-KW"/>
</dbReference>
<dbReference type="EMBL" id="NJIH01000016">
    <property type="protein sequence ID" value="OWT54190.1"/>
    <property type="molecule type" value="Genomic_DNA"/>
</dbReference>
<dbReference type="Proteomes" id="UP000214603">
    <property type="component" value="Unassembled WGS sequence"/>
</dbReference>
<evidence type="ECO:0000256" key="1">
    <source>
        <dbReference type="ARBA" id="ARBA00009437"/>
    </source>
</evidence>
<keyword evidence="4" id="KW-0804">Transcription</keyword>
<dbReference type="PANTHER" id="PTHR30419:SF8">
    <property type="entry name" value="NITROGEN ASSIMILATION TRANSCRIPTIONAL ACTIVATOR-RELATED"/>
    <property type="match status" value="1"/>
</dbReference>
<dbReference type="PROSITE" id="PS50931">
    <property type="entry name" value="HTH_LYSR"/>
    <property type="match status" value="1"/>
</dbReference>
<gene>
    <name evidence="6" type="ORF">CEY11_22760</name>
</gene>
<dbReference type="Pfam" id="PF00126">
    <property type="entry name" value="HTH_1"/>
    <property type="match status" value="1"/>
</dbReference>
<evidence type="ECO:0000313" key="6">
    <source>
        <dbReference type="EMBL" id="OWT54190.1"/>
    </source>
</evidence>